<evidence type="ECO:0000313" key="2">
    <source>
        <dbReference type="EMBL" id="PCH39050.1"/>
    </source>
</evidence>
<organism evidence="2 3">
    <name type="scientific">Wolfiporia cocos (strain MD-104)</name>
    <name type="common">Brown rot fungus</name>
    <dbReference type="NCBI Taxonomy" id="742152"/>
    <lineage>
        <taxon>Eukaryota</taxon>
        <taxon>Fungi</taxon>
        <taxon>Dikarya</taxon>
        <taxon>Basidiomycota</taxon>
        <taxon>Agaricomycotina</taxon>
        <taxon>Agaricomycetes</taxon>
        <taxon>Polyporales</taxon>
        <taxon>Phaeolaceae</taxon>
        <taxon>Wolfiporia</taxon>
    </lineage>
</organism>
<dbReference type="STRING" id="742152.A0A2H3J9Y9"/>
<keyword evidence="1" id="KW-1133">Transmembrane helix</keyword>
<gene>
    <name evidence="2" type="ORF">WOLCODRAFT_134699</name>
</gene>
<dbReference type="OrthoDB" id="3357408at2759"/>
<feature type="transmembrane region" description="Helical" evidence="1">
    <location>
        <begin position="175"/>
        <end position="195"/>
    </location>
</feature>
<dbReference type="EMBL" id="KB467954">
    <property type="protein sequence ID" value="PCH39050.1"/>
    <property type="molecule type" value="Genomic_DNA"/>
</dbReference>
<dbReference type="OMA" id="NMAINTQ"/>
<sequence length="304" mass="33854">MVVINAGFPITEAQLVALFMQAVSYGVHLVTFTICIWTLFRTTSAGYRKSINWPWFIIAVTLFAVGTVDVSFNFYHNMIAFVYYTGPGGAIVPFQEISNWLNVMRSAWFFLEGIVSDAALMYRCWAIWSRKWAVIAFPILLWLGAISCAIVYMIYICTLHVETSIPDANKLKPWLSAYCTITLAVNLISTGMIVYRIGKVSNQSAQYFSNNSRGSSTRMNLAGINRIIVESALLYTASVAVSLITEVISSNAIYNVTDVSLELAGISFDLIIIRIGRGIAAEQTQIFTETARPPIALQFMVRVQ</sequence>
<proteinExistence type="predicted"/>
<keyword evidence="1" id="KW-0472">Membrane</keyword>
<reference evidence="2 3" key="1">
    <citation type="journal article" date="2012" name="Science">
        <title>The Paleozoic origin of enzymatic lignin decomposition reconstructed from 31 fungal genomes.</title>
        <authorList>
            <person name="Floudas D."/>
            <person name="Binder M."/>
            <person name="Riley R."/>
            <person name="Barry K."/>
            <person name="Blanchette R.A."/>
            <person name="Henrissat B."/>
            <person name="Martinez A.T."/>
            <person name="Otillar R."/>
            <person name="Spatafora J.W."/>
            <person name="Yadav J.S."/>
            <person name="Aerts A."/>
            <person name="Benoit I."/>
            <person name="Boyd A."/>
            <person name="Carlson A."/>
            <person name="Copeland A."/>
            <person name="Coutinho P.M."/>
            <person name="de Vries R.P."/>
            <person name="Ferreira P."/>
            <person name="Findley K."/>
            <person name="Foster B."/>
            <person name="Gaskell J."/>
            <person name="Glotzer D."/>
            <person name="Gorecki P."/>
            <person name="Heitman J."/>
            <person name="Hesse C."/>
            <person name="Hori C."/>
            <person name="Igarashi K."/>
            <person name="Jurgens J.A."/>
            <person name="Kallen N."/>
            <person name="Kersten P."/>
            <person name="Kohler A."/>
            <person name="Kuees U."/>
            <person name="Kumar T.K.A."/>
            <person name="Kuo A."/>
            <person name="LaButti K."/>
            <person name="Larrondo L.F."/>
            <person name="Lindquist E."/>
            <person name="Ling A."/>
            <person name="Lombard V."/>
            <person name="Lucas S."/>
            <person name="Lundell T."/>
            <person name="Martin R."/>
            <person name="McLaughlin D.J."/>
            <person name="Morgenstern I."/>
            <person name="Morin E."/>
            <person name="Murat C."/>
            <person name="Nagy L.G."/>
            <person name="Nolan M."/>
            <person name="Ohm R.A."/>
            <person name="Patyshakuliyeva A."/>
            <person name="Rokas A."/>
            <person name="Ruiz-Duenas F.J."/>
            <person name="Sabat G."/>
            <person name="Salamov A."/>
            <person name="Samejima M."/>
            <person name="Schmutz J."/>
            <person name="Slot J.C."/>
            <person name="St John F."/>
            <person name="Stenlid J."/>
            <person name="Sun H."/>
            <person name="Sun S."/>
            <person name="Syed K."/>
            <person name="Tsang A."/>
            <person name="Wiebenga A."/>
            <person name="Young D."/>
            <person name="Pisabarro A."/>
            <person name="Eastwood D.C."/>
            <person name="Martin F."/>
            <person name="Cullen D."/>
            <person name="Grigoriev I.V."/>
            <person name="Hibbett D.S."/>
        </authorList>
    </citation>
    <scope>NUCLEOTIDE SEQUENCE [LARGE SCALE GENOMIC DNA]</scope>
    <source>
        <strain evidence="2 3">MD-104</strain>
    </source>
</reference>
<evidence type="ECO:0000313" key="3">
    <source>
        <dbReference type="Proteomes" id="UP000218811"/>
    </source>
</evidence>
<accession>A0A2H3J9Y9</accession>
<dbReference type="Proteomes" id="UP000218811">
    <property type="component" value="Unassembled WGS sequence"/>
</dbReference>
<feature type="transmembrane region" description="Helical" evidence="1">
    <location>
        <begin position="52"/>
        <end position="75"/>
    </location>
</feature>
<keyword evidence="1" id="KW-0812">Transmembrane</keyword>
<feature type="transmembrane region" description="Helical" evidence="1">
    <location>
        <begin position="132"/>
        <end position="155"/>
    </location>
</feature>
<protein>
    <recommendedName>
        <fullName evidence="4">Family A G protein-coupled receptor-like protein</fullName>
    </recommendedName>
</protein>
<dbReference type="AlphaFoldDB" id="A0A2H3J9Y9"/>
<feature type="transmembrane region" description="Helical" evidence="1">
    <location>
        <begin position="107"/>
        <end position="125"/>
    </location>
</feature>
<name>A0A2H3J9Y9_WOLCO</name>
<evidence type="ECO:0000256" key="1">
    <source>
        <dbReference type="SAM" id="Phobius"/>
    </source>
</evidence>
<keyword evidence="3" id="KW-1185">Reference proteome</keyword>
<feature type="transmembrane region" description="Helical" evidence="1">
    <location>
        <begin position="15"/>
        <end position="40"/>
    </location>
</feature>
<evidence type="ECO:0008006" key="4">
    <source>
        <dbReference type="Google" id="ProtNLM"/>
    </source>
</evidence>